<reference evidence="1 2" key="1">
    <citation type="journal article" date="2017" name="Int. J. Syst. Evol. Microbiol.">
        <title>Mycobacterium talmoniae sp. nov., a slowly growing mycobacterium isolated from human respiratory samples.</title>
        <authorList>
            <person name="Davidson R.M."/>
            <person name="DeGroote M.A."/>
            <person name="Marola J.L."/>
            <person name="Buss S."/>
            <person name="Jones V."/>
            <person name="McNeil M.R."/>
            <person name="Freifeld A.G."/>
            <person name="Elaine Epperson L."/>
            <person name="Hasan N.A."/>
            <person name="Jackson M."/>
            <person name="Iwen P.C."/>
            <person name="Salfinger M."/>
            <person name="Strong M."/>
        </authorList>
    </citation>
    <scope>NUCLEOTIDE SEQUENCE [LARGE SCALE GENOMIC DNA]</scope>
    <source>
        <strain evidence="1 2">ATCC BAA-2683</strain>
    </source>
</reference>
<evidence type="ECO:0000313" key="2">
    <source>
        <dbReference type="Proteomes" id="UP000238296"/>
    </source>
</evidence>
<accession>A0A2S8BBN8</accession>
<comment type="caution">
    <text evidence="1">The sequence shown here is derived from an EMBL/GenBank/DDBJ whole genome shotgun (WGS) entry which is preliminary data.</text>
</comment>
<protein>
    <submittedName>
        <fullName evidence="1">Uncharacterized protein</fullName>
    </submittedName>
</protein>
<gene>
    <name evidence="1" type="ORF">C1Y40_05777</name>
</gene>
<dbReference type="AlphaFoldDB" id="A0A2S8BBN8"/>
<dbReference type="Proteomes" id="UP000238296">
    <property type="component" value="Unassembled WGS sequence"/>
</dbReference>
<evidence type="ECO:0000313" key="1">
    <source>
        <dbReference type="EMBL" id="PQM44063.1"/>
    </source>
</evidence>
<sequence>MHHDFAVRFVVLAALGVVIGAPEPESCAALLTDPNLAAEMSYHLESLVSSGAVDVDALIAAALVSADGASGAPAGCCSRWPLGRPRCVRPPAWTGWWTRWRS</sequence>
<name>A0A2S8BBN8_9MYCO</name>
<dbReference type="EMBL" id="PPEA01001007">
    <property type="protein sequence ID" value="PQM44063.1"/>
    <property type="molecule type" value="Genomic_DNA"/>
</dbReference>
<organism evidence="1 2">
    <name type="scientific">Mycobacterium talmoniae</name>
    <dbReference type="NCBI Taxonomy" id="1858794"/>
    <lineage>
        <taxon>Bacteria</taxon>
        <taxon>Bacillati</taxon>
        <taxon>Actinomycetota</taxon>
        <taxon>Actinomycetes</taxon>
        <taxon>Mycobacteriales</taxon>
        <taxon>Mycobacteriaceae</taxon>
        <taxon>Mycobacterium</taxon>
    </lineage>
</organism>
<proteinExistence type="predicted"/>